<dbReference type="AlphaFoldDB" id="A0A7R9H2P3"/>
<reference evidence="2" key="1">
    <citation type="submission" date="2020-11" db="EMBL/GenBank/DDBJ databases">
        <authorList>
            <person name="Tran Van P."/>
        </authorList>
    </citation>
    <scope>NUCLEOTIDE SEQUENCE</scope>
</reference>
<protein>
    <submittedName>
        <fullName evidence="2">Uncharacterized protein</fullName>
    </submittedName>
</protein>
<gene>
    <name evidence="2" type="ORF">TPSB3V08_LOCUS4179</name>
</gene>
<feature type="region of interest" description="Disordered" evidence="1">
    <location>
        <begin position="130"/>
        <end position="150"/>
    </location>
</feature>
<name>A0A7R9H2P3_TIMPO</name>
<evidence type="ECO:0000256" key="1">
    <source>
        <dbReference type="SAM" id="MobiDB-lite"/>
    </source>
</evidence>
<dbReference type="EMBL" id="OD001963">
    <property type="protein sequence ID" value="CAD7403723.1"/>
    <property type="molecule type" value="Genomic_DNA"/>
</dbReference>
<organism evidence="2">
    <name type="scientific">Timema poppense</name>
    <name type="common">Walking stick</name>
    <dbReference type="NCBI Taxonomy" id="170557"/>
    <lineage>
        <taxon>Eukaryota</taxon>
        <taxon>Metazoa</taxon>
        <taxon>Ecdysozoa</taxon>
        <taxon>Arthropoda</taxon>
        <taxon>Hexapoda</taxon>
        <taxon>Insecta</taxon>
        <taxon>Pterygota</taxon>
        <taxon>Neoptera</taxon>
        <taxon>Polyneoptera</taxon>
        <taxon>Phasmatodea</taxon>
        <taxon>Timematodea</taxon>
        <taxon>Timematoidea</taxon>
        <taxon>Timematidae</taxon>
        <taxon>Timema</taxon>
    </lineage>
</organism>
<sequence>MLFDVSVRLSISRCQNFITTSGELAYYFKRKLKNEEPSKLSISIPSFNEEIGLKLEIRVLAEPWLVGSYAVTEKLSSRLRWRCIRRLHLHSRRGEPGVLPSMQRYSKWLYGVLGSGPLYSSHLIRMEESRKNDKDKNIKKKLRRRAGRKRELTRKFHTRKSFLGLPPGSLACHRSLRRCSYAFILFNRSSYDRTWNGHH</sequence>
<evidence type="ECO:0000313" key="2">
    <source>
        <dbReference type="EMBL" id="CAD7403723.1"/>
    </source>
</evidence>
<accession>A0A7R9H2P3</accession>
<proteinExistence type="predicted"/>
<feature type="compositionally biased region" description="Basic residues" evidence="1">
    <location>
        <begin position="137"/>
        <end position="148"/>
    </location>
</feature>